<keyword evidence="3" id="KW-1185">Reference proteome</keyword>
<dbReference type="AlphaFoldDB" id="A0A1I5NQR8"/>
<reference evidence="2 3" key="1">
    <citation type="submission" date="2016-10" db="EMBL/GenBank/DDBJ databases">
        <authorList>
            <person name="de Groot N.N."/>
        </authorList>
    </citation>
    <scope>NUCLEOTIDE SEQUENCE [LARGE SCALE GENOMIC DNA]</scope>
    <source>
        <strain evidence="2 3">DSM 43067</strain>
    </source>
</reference>
<dbReference type="RefSeq" id="WP_075023113.1">
    <property type="nucleotide sequence ID" value="NZ_FOVH01000012.1"/>
</dbReference>
<dbReference type="EMBL" id="FOVH01000012">
    <property type="protein sequence ID" value="SFP24017.1"/>
    <property type="molecule type" value="Genomic_DNA"/>
</dbReference>
<evidence type="ECO:0000313" key="3">
    <source>
        <dbReference type="Proteomes" id="UP000183413"/>
    </source>
</evidence>
<gene>
    <name evidence="2" type="ORF">SAMN04489713_112253</name>
</gene>
<evidence type="ECO:0000313" key="2">
    <source>
        <dbReference type="EMBL" id="SFP24017.1"/>
    </source>
</evidence>
<accession>A0A1I5NQR8</accession>
<keyword evidence="1" id="KW-0732">Signal</keyword>
<feature type="chain" id="PRO_5039111574" evidence="1">
    <location>
        <begin position="26"/>
        <end position="132"/>
    </location>
</feature>
<evidence type="ECO:0000256" key="1">
    <source>
        <dbReference type="SAM" id="SignalP"/>
    </source>
</evidence>
<dbReference type="InParanoid" id="A0A1I5NQR8"/>
<name>A0A1I5NQR8_9ACTN</name>
<feature type="signal peptide" evidence="1">
    <location>
        <begin position="1"/>
        <end position="25"/>
    </location>
</feature>
<sequence>MGKFAYVVRASAAAIFAMGVSIPLAGVADAGQDARAQTAAAGRYPKGAGSMEFKAHGEHFILTDSSPDGAGVYVEAVAGDQILPDMVNTRGAGTSKDFNYSLPEGAVVTYRVCLIDNGNVLVNTCTAGQAVA</sequence>
<proteinExistence type="predicted"/>
<dbReference type="Proteomes" id="UP000183413">
    <property type="component" value="Unassembled WGS sequence"/>
</dbReference>
<protein>
    <submittedName>
        <fullName evidence="2">Uncharacterized protein</fullName>
    </submittedName>
</protein>
<organism evidence="2 3">
    <name type="scientific">Actinomadura madurae</name>
    <dbReference type="NCBI Taxonomy" id="1993"/>
    <lineage>
        <taxon>Bacteria</taxon>
        <taxon>Bacillati</taxon>
        <taxon>Actinomycetota</taxon>
        <taxon>Actinomycetes</taxon>
        <taxon>Streptosporangiales</taxon>
        <taxon>Thermomonosporaceae</taxon>
        <taxon>Actinomadura</taxon>
    </lineage>
</organism>